<proteinExistence type="predicted"/>
<dbReference type="InParanoid" id="E3M289"/>
<sequence>MYLTDIPKSSDPVPLSSDYKGHTVAWQQLCPRKSNTVVVVVSVRESRIGGFANFIRKVPDERLKKHVNNRYIWSDEHDRRICLERIGDLSSWMPLEMSQSLKTHIQNSIEKKEEEQLKIQRIDHYGMMYALCLIYSGARSYATLIPSDDSSQTKTGSVIRLKEFREVMKPVVIEFDTVKNPKLIDAHAKRN</sequence>
<dbReference type="EMBL" id="DS268422">
    <property type="protein sequence ID" value="EFO89917.1"/>
    <property type="molecule type" value="Genomic_DNA"/>
</dbReference>
<dbReference type="HOGENOM" id="CLU_1422674_0_0_1"/>
<keyword evidence="2" id="KW-1185">Reference proteome</keyword>
<gene>
    <name evidence="1" type="ORF">CRE_07334</name>
</gene>
<dbReference type="Proteomes" id="UP000008281">
    <property type="component" value="Unassembled WGS sequence"/>
</dbReference>
<name>E3M289_CAERE</name>
<protein>
    <submittedName>
        <fullName evidence="1">Uncharacterized protein</fullName>
    </submittedName>
</protein>
<dbReference type="AlphaFoldDB" id="E3M289"/>
<accession>E3M289</accession>
<evidence type="ECO:0000313" key="2">
    <source>
        <dbReference type="Proteomes" id="UP000008281"/>
    </source>
</evidence>
<organism evidence="2">
    <name type="scientific">Caenorhabditis remanei</name>
    <name type="common">Caenorhabditis vulgaris</name>
    <dbReference type="NCBI Taxonomy" id="31234"/>
    <lineage>
        <taxon>Eukaryota</taxon>
        <taxon>Metazoa</taxon>
        <taxon>Ecdysozoa</taxon>
        <taxon>Nematoda</taxon>
        <taxon>Chromadorea</taxon>
        <taxon>Rhabditida</taxon>
        <taxon>Rhabditina</taxon>
        <taxon>Rhabditomorpha</taxon>
        <taxon>Rhabditoidea</taxon>
        <taxon>Rhabditidae</taxon>
        <taxon>Peloderinae</taxon>
        <taxon>Caenorhabditis</taxon>
    </lineage>
</organism>
<reference evidence="1" key="1">
    <citation type="submission" date="2007-07" db="EMBL/GenBank/DDBJ databases">
        <title>PCAP assembly of the Caenorhabditis remanei genome.</title>
        <authorList>
            <consortium name="The Caenorhabditis remanei Sequencing Consortium"/>
            <person name="Wilson R.K."/>
        </authorList>
    </citation>
    <scope>NUCLEOTIDE SEQUENCE [LARGE SCALE GENOMIC DNA]</scope>
    <source>
        <strain evidence="1">PB4641</strain>
    </source>
</reference>
<evidence type="ECO:0000313" key="1">
    <source>
        <dbReference type="EMBL" id="EFO89917.1"/>
    </source>
</evidence>